<dbReference type="OrthoDB" id="95438at2"/>
<feature type="domain" description="N-acetyltransferase" evidence="3">
    <location>
        <begin position="1"/>
        <end position="134"/>
    </location>
</feature>
<accession>A0A401UPU9</accession>
<dbReference type="EMBL" id="BHYK01000019">
    <property type="protein sequence ID" value="GCD11550.1"/>
    <property type="molecule type" value="Genomic_DNA"/>
</dbReference>
<dbReference type="GO" id="GO:0016747">
    <property type="term" value="F:acyltransferase activity, transferring groups other than amino-acyl groups"/>
    <property type="evidence" value="ECO:0007669"/>
    <property type="project" value="InterPro"/>
</dbReference>
<sequence>MIRNFKVEDTEKLIQFIKKENIVDGDNILSDIESDDKKLIVYDEAGIRGFVYMSVCNKETKRYDVNLYVEVPSRRKGIGTALYNEMSKYLQEIKPNLLVTEFSVDKDKEASFYKRLGYKKWFGCNELYYRGIIQPNVDIEFVPYEDKYYDQYVKLVKDCFYELRKENDIQPYSIPANKQDRENRLKSKDSIYVLFENEQLVASIFVENGNLDFIMVTPSYQGKGYGKKATQFGINKALSQGAKLIQLGALEWNTKAISLYESLGFEIVQTVHFYRQFGEK</sequence>
<evidence type="ECO:0000259" key="3">
    <source>
        <dbReference type="PROSITE" id="PS51186"/>
    </source>
</evidence>
<evidence type="ECO:0000313" key="5">
    <source>
        <dbReference type="Proteomes" id="UP000287872"/>
    </source>
</evidence>
<dbReference type="InterPro" id="IPR000182">
    <property type="entry name" value="GNAT_dom"/>
</dbReference>
<dbReference type="CDD" id="cd04301">
    <property type="entry name" value="NAT_SF"/>
    <property type="match status" value="2"/>
</dbReference>
<dbReference type="Gene3D" id="3.40.630.30">
    <property type="match status" value="2"/>
</dbReference>
<reference evidence="4 5" key="1">
    <citation type="submission" date="2018-11" db="EMBL/GenBank/DDBJ databases">
        <title>Genome sequencing and assembly of Clostridium tagluense strain A121.</title>
        <authorList>
            <person name="Murakami T."/>
            <person name="Segawa T."/>
            <person name="Shcherbakova V.A."/>
            <person name="Mori H."/>
            <person name="Yoshimura Y."/>
        </authorList>
    </citation>
    <scope>NUCLEOTIDE SEQUENCE [LARGE SCALE GENOMIC DNA]</scope>
    <source>
        <strain evidence="4 5">A121</strain>
    </source>
</reference>
<feature type="domain" description="N-acetyltransferase" evidence="3">
    <location>
        <begin position="139"/>
        <end position="280"/>
    </location>
</feature>
<evidence type="ECO:0000313" key="4">
    <source>
        <dbReference type="EMBL" id="GCD11550.1"/>
    </source>
</evidence>
<dbReference type="Pfam" id="PF13508">
    <property type="entry name" value="Acetyltransf_7"/>
    <property type="match status" value="1"/>
</dbReference>
<organism evidence="4 5">
    <name type="scientific">Clostridium tagluense</name>
    <dbReference type="NCBI Taxonomy" id="360422"/>
    <lineage>
        <taxon>Bacteria</taxon>
        <taxon>Bacillati</taxon>
        <taxon>Bacillota</taxon>
        <taxon>Clostridia</taxon>
        <taxon>Eubacteriales</taxon>
        <taxon>Clostridiaceae</taxon>
        <taxon>Clostridium</taxon>
    </lineage>
</organism>
<comment type="caution">
    <text evidence="4">The sequence shown here is derived from an EMBL/GenBank/DDBJ whole genome shotgun (WGS) entry which is preliminary data.</text>
</comment>
<gene>
    <name evidence="4" type="ORF">Ctaglu_31730</name>
</gene>
<dbReference type="SUPFAM" id="SSF55729">
    <property type="entry name" value="Acyl-CoA N-acyltransferases (Nat)"/>
    <property type="match status" value="1"/>
</dbReference>
<proteinExistence type="predicted"/>
<name>A0A401UPU9_9CLOT</name>
<protein>
    <recommendedName>
        <fullName evidence="3">N-acetyltransferase domain-containing protein</fullName>
    </recommendedName>
</protein>
<keyword evidence="1" id="KW-0808">Transferase</keyword>
<keyword evidence="2" id="KW-0012">Acyltransferase</keyword>
<dbReference type="PROSITE" id="PS51186">
    <property type="entry name" value="GNAT"/>
    <property type="match status" value="2"/>
</dbReference>
<keyword evidence="5" id="KW-1185">Reference proteome</keyword>
<evidence type="ECO:0000256" key="2">
    <source>
        <dbReference type="ARBA" id="ARBA00023315"/>
    </source>
</evidence>
<dbReference type="InterPro" id="IPR050680">
    <property type="entry name" value="YpeA/RimI_acetyltransf"/>
</dbReference>
<dbReference type="Proteomes" id="UP000287872">
    <property type="component" value="Unassembled WGS sequence"/>
</dbReference>
<dbReference type="InterPro" id="IPR016181">
    <property type="entry name" value="Acyl_CoA_acyltransferase"/>
</dbReference>
<dbReference type="Pfam" id="PF00583">
    <property type="entry name" value="Acetyltransf_1"/>
    <property type="match status" value="1"/>
</dbReference>
<dbReference type="RefSeq" id="WP_125003469.1">
    <property type="nucleotide sequence ID" value="NZ_BHYK01000019.1"/>
</dbReference>
<dbReference type="PANTHER" id="PTHR43420">
    <property type="entry name" value="ACETYLTRANSFERASE"/>
    <property type="match status" value="1"/>
</dbReference>
<evidence type="ECO:0000256" key="1">
    <source>
        <dbReference type="ARBA" id="ARBA00022679"/>
    </source>
</evidence>
<dbReference type="AlphaFoldDB" id="A0A401UPU9"/>